<dbReference type="STRING" id="216594.MMAR_0113"/>
<accession>B2HJB5</accession>
<evidence type="ECO:0000313" key="1">
    <source>
        <dbReference type="EMBL" id="ACC38584.1"/>
    </source>
</evidence>
<sequence>MLMHASQPPSKHPEWQRRLCMDRLLPELVTMDVGQAIVESRGLKDDQKDHRTVDNLRRKRALGGRLHLDHVGGPTEPMLWIPDACCGAVTQHRCGDSETTP</sequence>
<dbReference type="Proteomes" id="UP000001190">
    <property type="component" value="Chromosome"/>
</dbReference>
<gene>
    <name evidence="1" type="ordered locus">MMAR_0113</name>
</gene>
<dbReference type="AlphaFoldDB" id="B2HJB5"/>
<reference evidence="1 2" key="1">
    <citation type="journal article" date="2008" name="Genome Res.">
        <title>Insights from the complete genome sequence of Mycobacterium marinum on the evolution of Mycobacterium tuberculosis.</title>
        <authorList>
            <person name="Stinear T.P."/>
            <person name="Seemann T."/>
            <person name="Harrison P.F."/>
            <person name="Jenkin G.A."/>
            <person name="Davies J.K."/>
            <person name="Johnson P.D."/>
            <person name="Abdellah Z."/>
            <person name="Arrowsmith C."/>
            <person name="Chillingworth T."/>
            <person name="Churcher C."/>
            <person name="Clarke K."/>
            <person name="Cronin A."/>
            <person name="Davis P."/>
            <person name="Goodhead I."/>
            <person name="Holroyd N."/>
            <person name="Jagels K."/>
            <person name="Lord A."/>
            <person name="Moule S."/>
            <person name="Mungall K."/>
            <person name="Norbertczak H."/>
            <person name="Quail M.A."/>
            <person name="Rabbinowitsch E."/>
            <person name="Walker D."/>
            <person name="White B."/>
            <person name="Whitehead S."/>
            <person name="Small P.L."/>
            <person name="Brosch R."/>
            <person name="Ramakrishnan L."/>
            <person name="Fischbach M.A."/>
            <person name="Parkhill J."/>
            <person name="Cole S.T."/>
        </authorList>
    </citation>
    <scope>NUCLEOTIDE SEQUENCE [LARGE SCALE GENOMIC DNA]</scope>
    <source>
        <strain evidence="2">ATCC BAA-535 / M</strain>
    </source>
</reference>
<dbReference type="KEGG" id="mmi:MMAR_0113"/>
<dbReference type="EMBL" id="CP000854">
    <property type="protein sequence ID" value="ACC38584.1"/>
    <property type="molecule type" value="Genomic_DNA"/>
</dbReference>
<protein>
    <submittedName>
        <fullName evidence="1">Uncharacterized protein</fullName>
    </submittedName>
</protein>
<name>B2HJB5_MYCMM</name>
<proteinExistence type="predicted"/>
<organism evidence="1 2">
    <name type="scientific">Mycobacterium marinum (strain ATCC BAA-535 / M)</name>
    <dbReference type="NCBI Taxonomy" id="216594"/>
    <lineage>
        <taxon>Bacteria</taxon>
        <taxon>Bacillati</taxon>
        <taxon>Actinomycetota</taxon>
        <taxon>Actinomycetes</taxon>
        <taxon>Mycobacteriales</taxon>
        <taxon>Mycobacteriaceae</taxon>
        <taxon>Mycobacterium</taxon>
        <taxon>Mycobacterium ulcerans group</taxon>
    </lineage>
</organism>
<keyword evidence="2" id="KW-1185">Reference proteome</keyword>
<evidence type="ECO:0000313" key="2">
    <source>
        <dbReference type="Proteomes" id="UP000001190"/>
    </source>
</evidence>
<dbReference type="eggNOG" id="ENOG5032SDR">
    <property type="taxonomic scope" value="Bacteria"/>
</dbReference>
<dbReference type="HOGENOM" id="CLU_2288436_0_0_11"/>